<name>A0A8K0WVF9_9HYPO</name>
<comment type="caution">
    <text evidence="1">The sequence shown here is derived from an EMBL/GenBank/DDBJ whole genome shotgun (WGS) entry which is preliminary data.</text>
</comment>
<gene>
    <name evidence="1" type="ORF">B0I35DRAFT_173816</name>
</gene>
<reference evidence="1" key="1">
    <citation type="journal article" date="2021" name="Nat. Commun.">
        <title>Genetic determinants of endophytism in the Arabidopsis root mycobiome.</title>
        <authorList>
            <person name="Mesny F."/>
            <person name="Miyauchi S."/>
            <person name="Thiergart T."/>
            <person name="Pickel B."/>
            <person name="Atanasova L."/>
            <person name="Karlsson M."/>
            <person name="Huettel B."/>
            <person name="Barry K.W."/>
            <person name="Haridas S."/>
            <person name="Chen C."/>
            <person name="Bauer D."/>
            <person name="Andreopoulos W."/>
            <person name="Pangilinan J."/>
            <person name="LaButti K."/>
            <person name="Riley R."/>
            <person name="Lipzen A."/>
            <person name="Clum A."/>
            <person name="Drula E."/>
            <person name="Henrissat B."/>
            <person name="Kohler A."/>
            <person name="Grigoriev I.V."/>
            <person name="Martin F.M."/>
            <person name="Hacquard S."/>
        </authorList>
    </citation>
    <scope>NUCLEOTIDE SEQUENCE</scope>
    <source>
        <strain evidence="1">MPI-CAGE-CH-0235</strain>
    </source>
</reference>
<proteinExistence type="predicted"/>
<protein>
    <submittedName>
        <fullName evidence="1">Uncharacterized protein</fullName>
    </submittedName>
</protein>
<evidence type="ECO:0000313" key="1">
    <source>
        <dbReference type="EMBL" id="KAH7325008.1"/>
    </source>
</evidence>
<organism evidence="1 2">
    <name type="scientific">Stachybotrys elegans</name>
    <dbReference type="NCBI Taxonomy" id="80388"/>
    <lineage>
        <taxon>Eukaryota</taxon>
        <taxon>Fungi</taxon>
        <taxon>Dikarya</taxon>
        <taxon>Ascomycota</taxon>
        <taxon>Pezizomycotina</taxon>
        <taxon>Sordariomycetes</taxon>
        <taxon>Hypocreomycetidae</taxon>
        <taxon>Hypocreales</taxon>
        <taxon>Stachybotryaceae</taxon>
        <taxon>Stachybotrys</taxon>
    </lineage>
</organism>
<keyword evidence="2" id="KW-1185">Reference proteome</keyword>
<dbReference type="AlphaFoldDB" id="A0A8K0WVF9"/>
<dbReference type="EMBL" id="JAGPNK010000003">
    <property type="protein sequence ID" value="KAH7325008.1"/>
    <property type="molecule type" value="Genomic_DNA"/>
</dbReference>
<accession>A0A8K0WVF9</accession>
<dbReference type="Proteomes" id="UP000813444">
    <property type="component" value="Unassembled WGS sequence"/>
</dbReference>
<evidence type="ECO:0000313" key="2">
    <source>
        <dbReference type="Proteomes" id="UP000813444"/>
    </source>
</evidence>
<sequence>MLRHTALALYRGRLRCQVLPSFIIISRNLSHWQPLRGHDGAQTVDTIFHDSDDLSRLHGERTIDGSRRTAPAKRPKGLWMTTLLNEAPSPSELLEDFLRGQQGREYELLKEEVAAMRTQRLPILLMQMWMRQDLQQQSNEMLKNLLPNGRVWRYLISLVLHKGYTMEELDYCLYVLRGKDDNERCERFLQYGKSLPIFILNLLLSSKSKLSDPALLSGLLDYCGTYYDGKKSWMTGEIKPIPGGPRGSCGRSHMNMLNMSDRNFSQLIDRCAEHCFRIEPRLIVKVADVAAQYIRNMGASDGAGGIWQQQCLLINAIMEKLTPHGHIGALPVQSPHEYLWEAQKKLLTLSSSLEKTLLLDNRGFRAVRRVLAGMPKNSAEVVTASLQAPHWPPYIQASHGMDEMREIEEGWSRTVTVGTIMQEAGYHKLATDEPLDILTGTTPDGTPTIQQRISVGRSRSISQCEAAIRATRNAREAWGVFRHASATPGAVGSAEYAAMLEKLVMKSAAFQTRDLQPGDKSLNFDTENEANLSELERARLEPPSVAELYRRMKQEGITPNRQCLQILVENADSLDAADEYLQESAELTSDPVVLCLQSESPDPAVLRDVPIKLLKAYIGLCFSTGRVSTEATRRRWKRVFRLISRRMETADTRLHPVLLHPLLKELSQHYNGLAVTQREQLAMWCWAARQLEQKNQVQLSQFIQLCKTMRKMSQRAIDDSFKDANLEESLLPKSEFRRNMRNLHSLYNRVSGNAPSSQHILDMADLSWMFADEFSWRRQDVAWPSFGDAADILARMCKKLISQEKATQKLLTQHEIGSERMKCRRDPVLPEHGREYMLALAVLGEFEEMASFLRWNLGEWNKPDLKETLESWSSSEADCDIGELLCIFRIFAEPHVEPATTQGLQAVTARLGLSWPDELYVEQHAQLYNERFTVRVSRLFSSRRAYQERNAHREGGRPSHQRRQG</sequence>
<dbReference type="OrthoDB" id="410701at2759"/>